<dbReference type="Proteomes" id="UP000292702">
    <property type="component" value="Unassembled WGS sequence"/>
</dbReference>
<proteinExistence type="predicted"/>
<gene>
    <name evidence="1" type="ORF">EIP91_005972</name>
</gene>
<protein>
    <submittedName>
        <fullName evidence="1">Uncharacterized protein</fullName>
    </submittedName>
</protein>
<dbReference type="EMBL" id="RWJN01000320">
    <property type="protein sequence ID" value="TCD63134.1"/>
    <property type="molecule type" value="Genomic_DNA"/>
</dbReference>
<organism evidence="1 2">
    <name type="scientific">Steccherinum ochraceum</name>
    <dbReference type="NCBI Taxonomy" id="92696"/>
    <lineage>
        <taxon>Eukaryota</taxon>
        <taxon>Fungi</taxon>
        <taxon>Dikarya</taxon>
        <taxon>Basidiomycota</taxon>
        <taxon>Agaricomycotina</taxon>
        <taxon>Agaricomycetes</taxon>
        <taxon>Polyporales</taxon>
        <taxon>Steccherinaceae</taxon>
        <taxon>Steccherinum</taxon>
    </lineage>
</organism>
<name>A0A4R0RLE7_9APHY</name>
<evidence type="ECO:0000313" key="1">
    <source>
        <dbReference type="EMBL" id="TCD63134.1"/>
    </source>
</evidence>
<dbReference type="AlphaFoldDB" id="A0A4R0RLE7"/>
<accession>A0A4R0RLE7</accession>
<reference evidence="1 2" key="1">
    <citation type="submission" date="2018-11" db="EMBL/GenBank/DDBJ databases">
        <title>Genome assembly of Steccherinum ochraceum LE-BIN_3174, the white-rot fungus of the Steccherinaceae family (The Residual Polyporoid clade, Polyporales, Basidiomycota).</title>
        <authorList>
            <person name="Fedorova T.V."/>
            <person name="Glazunova O.A."/>
            <person name="Landesman E.O."/>
            <person name="Moiseenko K.V."/>
            <person name="Psurtseva N.V."/>
            <person name="Savinova O.S."/>
            <person name="Shakhova N.V."/>
            <person name="Tyazhelova T.V."/>
            <person name="Vasina D.V."/>
        </authorList>
    </citation>
    <scope>NUCLEOTIDE SEQUENCE [LARGE SCALE GENOMIC DNA]</scope>
    <source>
        <strain evidence="1 2">LE-BIN_3174</strain>
    </source>
</reference>
<keyword evidence="2" id="KW-1185">Reference proteome</keyword>
<evidence type="ECO:0000313" key="2">
    <source>
        <dbReference type="Proteomes" id="UP000292702"/>
    </source>
</evidence>
<sequence>MVLQPWNRQTIDQLYREWDEIHKEYRDVVWVSREHAGEAQALATDYAQVCIPRLKDSTIPLDSKLLELGDYAKATARRISSYEALQERLANLQSRIKTLRGRCITVASRRRWVTVGNVLGRAVVLINELLGVLEQRNSNFLPHDLDNLSALDILSTLSPDFVQQARDDTPVHKRLFAVSSQPSAVPNQHASNEYAISTGEPPGLVERMLAISTLSRAINTDIQDARSRLEATGNECQKIMDVASAELHAADVLYAPLISALHKYQVAVIDA</sequence>
<dbReference type="OrthoDB" id="10645360at2759"/>
<comment type="caution">
    <text evidence="1">The sequence shown here is derived from an EMBL/GenBank/DDBJ whole genome shotgun (WGS) entry which is preliminary data.</text>
</comment>